<comment type="caution">
    <text evidence="2">The sequence shown here is derived from an EMBL/GenBank/DDBJ whole genome shotgun (WGS) entry which is preliminary data.</text>
</comment>
<feature type="compositionally biased region" description="Low complexity" evidence="1">
    <location>
        <begin position="83"/>
        <end position="109"/>
    </location>
</feature>
<protein>
    <submittedName>
        <fullName evidence="2">Uncharacterized protein</fullName>
    </submittedName>
</protein>
<evidence type="ECO:0000256" key="1">
    <source>
        <dbReference type="SAM" id="MobiDB-lite"/>
    </source>
</evidence>
<feature type="region of interest" description="Disordered" evidence="1">
    <location>
        <begin position="71"/>
        <end position="136"/>
    </location>
</feature>
<feature type="compositionally biased region" description="Polar residues" evidence="1">
    <location>
        <begin position="174"/>
        <end position="191"/>
    </location>
</feature>
<feature type="compositionally biased region" description="Low complexity" evidence="1">
    <location>
        <begin position="120"/>
        <end position="130"/>
    </location>
</feature>
<keyword evidence="3" id="KW-1185">Reference proteome</keyword>
<feature type="region of interest" description="Disordered" evidence="1">
    <location>
        <begin position="163"/>
        <end position="196"/>
    </location>
</feature>
<evidence type="ECO:0000313" key="3">
    <source>
        <dbReference type="Proteomes" id="UP000800235"/>
    </source>
</evidence>
<proteinExistence type="predicted"/>
<feature type="compositionally biased region" description="Polar residues" evidence="1">
    <location>
        <begin position="14"/>
        <end position="23"/>
    </location>
</feature>
<feature type="compositionally biased region" description="Low complexity" evidence="1">
    <location>
        <begin position="24"/>
        <end position="36"/>
    </location>
</feature>
<feature type="non-terminal residue" evidence="2">
    <location>
        <position position="251"/>
    </location>
</feature>
<feature type="region of interest" description="Disordered" evidence="1">
    <location>
        <begin position="1"/>
        <end position="36"/>
    </location>
</feature>
<organism evidence="2 3">
    <name type="scientific">Tothia fuscella</name>
    <dbReference type="NCBI Taxonomy" id="1048955"/>
    <lineage>
        <taxon>Eukaryota</taxon>
        <taxon>Fungi</taxon>
        <taxon>Dikarya</taxon>
        <taxon>Ascomycota</taxon>
        <taxon>Pezizomycotina</taxon>
        <taxon>Dothideomycetes</taxon>
        <taxon>Pleosporomycetidae</taxon>
        <taxon>Venturiales</taxon>
        <taxon>Cylindrosympodiaceae</taxon>
        <taxon>Tothia</taxon>
    </lineage>
</organism>
<evidence type="ECO:0000313" key="2">
    <source>
        <dbReference type="EMBL" id="KAF2420548.1"/>
    </source>
</evidence>
<dbReference type="EMBL" id="MU007108">
    <property type="protein sequence ID" value="KAF2420548.1"/>
    <property type="molecule type" value="Genomic_DNA"/>
</dbReference>
<gene>
    <name evidence="2" type="ORF">EJ08DRAFT_620646</name>
</gene>
<dbReference type="Proteomes" id="UP000800235">
    <property type="component" value="Unassembled WGS sequence"/>
</dbReference>
<accession>A0A9P4NGQ8</accession>
<name>A0A9P4NGQ8_9PEZI</name>
<reference evidence="2" key="1">
    <citation type="journal article" date="2020" name="Stud. Mycol.">
        <title>101 Dothideomycetes genomes: a test case for predicting lifestyles and emergence of pathogens.</title>
        <authorList>
            <person name="Haridas S."/>
            <person name="Albert R."/>
            <person name="Binder M."/>
            <person name="Bloem J."/>
            <person name="Labutti K."/>
            <person name="Salamov A."/>
            <person name="Andreopoulos B."/>
            <person name="Baker S."/>
            <person name="Barry K."/>
            <person name="Bills G."/>
            <person name="Bluhm B."/>
            <person name="Cannon C."/>
            <person name="Castanera R."/>
            <person name="Culley D."/>
            <person name="Daum C."/>
            <person name="Ezra D."/>
            <person name="Gonzalez J."/>
            <person name="Henrissat B."/>
            <person name="Kuo A."/>
            <person name="Liang C."/>
            <person name="Lipzen A."/>
            <person name="Lutzoni F."/>
            <person name="Magnuson J."/>
            <person name="Mondo S."/>
            <person name="Nolan M."/>
            <person name="Ohm R."/>
            <person name="Pangilinan J."/>
            <person name="Park H.-J."/>
            <person name="Ramirez L."/>
            <person name="Alfaro M."/>
            <person name="Sun H."/>
            <person name="Tritt A."/>
            <person name="Yoshinaga Y."/>
            <person name="Zwiers L.-H."/>
            <person name="Turgeon B."/>
            <person name="Goodwin S."/>
            <person name="Spatafora J."/>
            <person name="Crous P."/>
            <person name="Grigoriev I."/>
        </authorList>
    </citation>
    <scope>NUCLEOTIDE SEQUENCE</scope>
    <source>
        <strain evidence="2">CBS 130266</strain>
    </source>
</reference>
<dbReference type="AlphaFoldDB" id="A0A9P4NGQ8"/>
<sequence length="251" mass="27162">MSSAYSHPNPAIRIQQSTPTPGYQFTAGQPQQNQQQQLQFDNSNINTYGAQYWDQSLVGSNGQMVATQTLQTPGLTRSRSHQRNQSSSSIGSSIGSSGSASPFSQSHASGYTAFSNHHLPTPTQTPTQDTFLASGYPAYSQGPIDSTVQAHLAMNSAIEHSSNIDEDLPGMSHSARQSISSLGQEPSTPRTTAGDYYDDAQQHSYDVSIPQDVPKLNRTVSDAIADNAYMPQPPQIYTQMASRPSNSQQYL</sequence>